<dbReference type="SUPFAM" id="SSF56935">
    <property type="entry name" value="Porins"/>
    <property type="match status" value="1"/>
</dbReference>
<evidence type="ECO:0000256" key="3">
    <source>
        <dbReference type="ARBA" id="ARBA00022452"/>
    </source>
</evidence>
<sequence>MKTNKTLLSFAVACGLATVSSTATAAGFQLAEYSATGLGRAYAGEAAMADNASAQWRNPAMLTYLEGTQVSVGAIYVNPNLDVDGSVDGSESLNKTLPKSSAKSSDFAHDAIIPNLYISHRYSDKLAVGFALGTNYGMETELGTGFAASHFGDEASVTTVEANLNTGYQVAETISIGGGVRYIMGEGSFGASAPKVNAFGLDEGTPLKYMEGDDTAWGWQVGTAWQINNDHRIGFSYKSEVELKLSGNAKILQKQAGFPVANDKGSMDLALPQTAELASFHQLTEQLAMHMSVNWTDWSSFKELYADLNTLDSQTVKVENWEDNYRFAVGATYQVDPKLALRTGIAYDTSAVNDKNRTITIPETDRTWLSLGASYDVTTQFTLDGGFTYIIAKDAPITESRGYASDDAAQAVGGKFVGETTGNVWLIGVQANYRF</sequence>
<evidence type="ECO:0000256" key="8">
    <source>
        <dbReference type="SAM" id="SignalP"/>
    </source>
</evidence>
<accession>A0A0M0HTL1</accession>
<dbReference type="Proteomes" id="UP000037515">
    <property type="component" value="Unassembled WGS sequence"/>
</dbReference>
<dbReference type="PANTHER" id="PTHR35093:SF8">
    <property type="entry name" value="OUTER MEMBRANE PROTEIN NMB0088-RELATED"/>
    <property type="match status" value="1"/>
</dbReference>
<dbReference type="EMBL" id="LHPJ01000001">
    <property type="protein sequence ID" value="KOO05232.1"/>
    <property type="molecule type" value="Genomic_DNA"/>
</dbReference>
<keyword evidence="7" id="KW-0998">Cell outer membrane</keyword>
<keyword evidence="4" id="KW-0812">Transmembrane</keyword>
<keyword evidence="3" id="KW-1134">Transmembrane beta strand</keyword>
<comment type="similarity">
    <text evidence="2">Belongs to the OmpP1/FadL family.</text>
</comment>
<gene>
    <name evidence="9" type="ORF">AKJ17_00070</name>
</gene>
<dbReference type="GO" id="GO:0015483">
    <property type="term" value="F:long-chain fatty acid transporting porin activity"/>
    <property type="evidence" value="ECO:0007669"/>
    <property type="project" value="TreeGrafter"/>
</dbReference>
<dbReference type="Gene3D" id="2.40.160.60">
    <property type="entry name" value="Outer membrane protein transport protein (OMPP1/FadL/TodX)"/>
    <property type="match status" value="1"/>
</dbReference>
<name>A0A0M0HTL1_VIBNE</name>
<dbReference type="OrthoDB" id="19849at2"/>
<evidence type="ECO:0000256" key="1">
    <source>
        <dbReference type="ARBA" id="ARBA00004571"/>
    </source>
</evidence>
<comment type="caution">
    <text evidence="9">The sequence shown here is derived from an EMBL/GenBank/DDBJ whole genome shotgun (WGS) entry which is preliminary data.</text>
</comment>
<evidence type="ECO:0000256" key="2">
    <source>
        <dbReference type="ARBA" id="ARBA00008163"/>
    </source>
</evidence>
<dbReference type="PANTHER" id="PTHR35093">
    <property type="entry name" value="OUTER MEMBRANE PROTEIN NMB0088-RELATED"/>
    <property type="match status" value="1"/>
</dbReference>
<evidence type="ECO:0000256" key="4">
    <source>
        <dbReference type="ARBA" id="ARBA00022692"/>
    </source>
</evidence>
<keyword evidence="6" id="KW-0472">Membrane</keyword>
<protein>
    <submittedName>
        <fullName evidence="9">Aromatic hydrocarbon degradation protein</fullName>
    </submittedName>
</protein>
<dbReference type="Pfam" id="PF03349">
    <property type="entry name" value="Toluene_X"/>
    <property type="match status" value="1"/>
</dbReference>
<comment type="subcellular location">
    <subcellularLocation>
        <location evidence="1">Cell outer membrane</location>
        <topology evidence="1">Multi-pass membrane protein</topology>
    </subcellularLocation>
</comment>
<dbReference type="GO" id="GO:0009279">
    <property type="term" value="C:cell outer membrane"/>
    <property type="evidence" value="ECO:0007669"/>
    <property type="project" value="UniProtKB-SubCell"/>
</dbReference>
<organism evidence="9 10">
    <name type="scientific">Vibrio nereis</name>
    <dbReference type="NCBI Taxonomy" id="693"/>
    <lineage>
        <taxon>Bacteria</taxon>
        <taxon>Pseudomonadati</taxon>
        <taxon>Pseudomonadota</taxon>
        <taxon>Gammaproteobacteria</taxon>
        <taxon>Vibrionales</taxon>
        <taxon>Vibrionaceae</taxon>
        <taxon>Vibrio</taxon>
    </lineage>
</organism>
<evidence type="ECO:0000313" key="10">
    <source>
        <dbReference type="Proteomes" id="UP000037515"/>
    </source>
</evidence>
<evidence type="ECO:0000313" key="9">
    <source>
        <dbReference type="EMBL" id="KOO05232.1"/>
    </source>
</evidence>
<reference evidence="10" key="1">
    <citation type="submission" date="2015-08" db="EMBL/GenBank/DDBJ databases">
        <title>Vibrio galatheae sp. nov., a novel member of the Vibrionaceae family isolated from the Solomon Islands.</title>
        <authorList>
            <person name="Giubergia S."/>
            <person name="Machado H."/>
            <person name="Mateiu R.V."/>
            <person name="Gram L."/>
        </authorList>
    </citation>
    <scope>NUCLEOTIDE SEQUENCE [LARGE SCALE GENOMIC DNA]</scope>
    <source>
        <strain evidence="10">DSM 19584</strain>
    </source>
</reference>
<evidence type="ECO:0000256" key="6">
    <source>
        <dbReference type="ARBA" id="ARBA00023136"/>
    </source>
</evidence>
<proteinExistence type="inferred from homology"/>
<keyword evidence="10" id="KW-1185">Reference proteome</keyword>
<dbReference type="PATRIC" id="fig|693.5.peg.14"/>
<feature type="chain" id="PRO_5005600221" evidence="8">
    <location>
        <begin position="26"/>
        <end position="435"/>
    </location>
</feature>
<dbReference type="RefSeq" id="WP_053393745.1">
    <property type="nucleotide sequence ID" value="NZ_LHPJ01000001.1"/>
</dbReference>
<evidence type="ECO:0000256" key="5">
    <source>
        <dbReference type="ARBA" id="ARBA00022729"/>
    </source>
</evidence>
<keyword evidence="5 8" id="KW-0732">Signal</keyword>
<dbReference type="STRING" id="693.AKJ17_00070"/>
<dbReference type="AlphaFoldDB" id="A0A0M0HTL1"/>
<dbReference type="InterPro" id="IPR005017">
    <property type="entry name" value="OMPP1/FadL/TodX"/>
</dbReference>
<evidence type="ECO:0000256" key="7">
    <source>
        <dbReference type="ARBA" id="ARBA00023237"/>
    </source>
</evidence>
<feature type="signal peptide" evidence="8">
    <location>
        <begin position="1"/>
        <end position="25"/>
    </location>
</feature>